<proteinExistence type="predicted"/>
<dbReference type="InterPro" id="IPR008754">
    <property type="entry name" value="Peptidase_M43"/>
</dbReference>
<name>A0A084SPT7_9BACT</name>
<accession>A0A084SPT7</accession>
<evidence type="ECO:0000259" key="3">
    <source>
        <dbReference type="Pfam" id="PF05572"/>
    </source>
</evidence>
<dbReference type="EMBL" id="JPMI01000209">
    <property type="protein sequence ID" value="KFA90472.1"/>
    <property type="molecule type" value="Genomic_DNA"/>
</dbReference>
<feature type="domain" description="Peptidase M43 pregnancy-associated plasma-A" evidence="3">
    <location>
        <begin position="296"/>
        <end position="339"/>
    </location>
</feature>
<evidence type="ECO:0000256" key="1">
    <source>
        <dbReference type="SAM" id="MobiDB-lite"/>
    </source>
</evidence>
<feature type="chain" id="PRO_5001781802" description="Peptidase M43 pregnancy-associated plasma-A domain-containing protein" evidence="2">
    <location>
        <begin position="23"/>
        <end position="381"/>
    </location>
</feature>
<dbReference type="InterPro" id="IPR006311">
    <property type="entry name" value="TAT_signal"/>
</dbReference>
<dbReference type="InterPro" id="IPR024079">
    <property type="entry name" value="MetalloPept_cat_dom_sf"/>
</dbReference>
<dbReference type="RefSeq" id="WP_043402187.1">
    <property type="nucleotide sequence ID" value="NZ_JPMI01000209.1"/>
</dbReference>
<reference evidence="4 5" key="1">
    <citation type="submission" date="2014-07" db="EMBL/GenBank/DDBJ databases">
        <title>Draft Genome Sequence of Gephyronic Acid Producer, Cystobacter violaceus Strain Cb vi76.</title>
        <authorList>
            <person name="Stevens D.C."/>
            <person name="Young J."/>
            <person name="Carmichael R."/>
            <person name="Tan J."/>
            <person name="Taylor R.E."/>
        </authorList>
    </citation>
    <scope>NUCLEOTIDE SEQUENCE [LARGE SCALE GENOMIC DNA]</scope>
    <source>
        <strain evidence="4 5">Cb vi76</strain>
    </source>
</reference>
<dbReference type="Pfam" id="PF05572">
    <property type="entry name" value="Peptidase_M43"/>
    <property type="match status" value="1"/>
</dbReference>
<dbReference type="SUPFAM" id="SSF55486">
    <property type="entry name" value="Metalloproteases ('zincins'), catalytic domain"/>
    <property type="match status" value="1"/>
</dbReference>
<protein>
    <recommendedName>
        <fullName evidence="3">Peptidase M43 pregnancy-associated plasma-A domain-containing protein</fullName>
    </recommendedName>
</protein>
<dbReference type="GO" id="GO:0008237">
    <property type="term" value="F:metallopeptidase activity"/>
    <property type="evidence" value="ECO:0007669"/>
    <property type="project" value="InterPro"/>
</dbReference>
<comment type="caution">
    <text evidence="4">The sequence shown here is derived from an EMBL/GenBank/DDBJ whole genome shotgun (WGS) entry which is preliminary data.</text>
</comment>
<dbReference type="Proteomes" id="UP000028547">
    <property type="component" value="Unassembled WGS sequence"/>
</dbReference>
<sequence>MTSSRRRAFATCAAFVGLVACGGGGPLLTAEPVAFGAGGLTPALSIPPFDGESVALWVKSEPDTCFALASLEDAAGRAWVTGREAGPYCTDCAVRTSLARDEALIVLPSGEGFTPSEGLAVRFGLMDCETLTPVETGGGQRLQLAWLPRERLPERGRLSLRFLVSQHSMLLGQPERQRELLERLNDELQEAGLEVTLDAVAELPDVPSETRFWTTGLAELEALLERAPPALDATVDVVFAGCLQYDDPFFGPPTPVNGFTPRVGGGAGPASAVFMPGLRCDSFAAGPTPWPLDAYARVLAHELGHFLGLYHSVETDGTTDLLSDTGEQNIMHHNPSRADARGWSASQGRRLRGHPWVISGLGGERRLAPPSAAEQRACGTR</sequence>
<evidence type="ECO:0000313" key="5">
    <source>
        <dbReference type="Proteomes" id="UP000028547"/>
    </source>
</evidence>
<keyword evidence="2" id="KW-0732">Signal</keyword>
<dbReference type="PROSITE" id="PS51318">
    <property type="entry name" value="TAT"/>
    <property type="match status" value="1"/>
</dbReference>
<gene>
    <name evidence="4" type="ORF">Q664_28190</name>
</gene>
<feature type="signal peptide" evidence="2">
    <location>
        <begin position="1"/>
        <end position="22"/>
    </location>
</feature>
<organism evidence="4 5">
    <name type="scientific">Archangium violaceum Cb vi76</name>
    <dbReference type="NCBI Taxonomy" id="1406225"/>
    <lineage>
        <taxon>Bacteria</taxon>
        <taxon>Pseudomonadati</taxon>
        <taxon>Myxococcota</taxon>
        <taxon>Myxococcia</taxon>
        <taxon>Myxococcales</taxon>
        <taxon>Cystobacterineae</taxon>
        <taxon>Archangiaceae</taxon>
        <taxon>Archangium</taxon>
    </lineage>
</organism>
<evidence type="ECO:0000313" key="4">
    <source>
        <dbReference type="EMBL" id="KFA90472.1"/>
    </source>
</evidence>
<feature type="region of interest" description="Disordered" evidence="1">
    <location>
        <begin position="362"/>
        <end position="381"/>
    </location>
</feature>
<evidence type="ECO:0000256" key="2">
    <source>
        <dbReference type="SAM" id="SignalP"/>
    </source>
</evidence>
<dbReference type="AlphaFoldDB" id="A0A084SPT7"/>
<dbReference type="PROSITE" id="PS51257">
    <property type="entry name" value="PROKAR_LIPOPROTEIN"/>
    <property type="match status" value="1"/>
</dbReference>
<dbReference type="Gene3D" id="3.40.390.10">
    <property type="entry name" value="Collagenase (Catalytic Domain)"/>
    <property type="match status" value="1"/>
</dbReference>